<keyword evidence="3" id="KW-1185">Reference proteome</keyword>
<feature type="transmembrane region" description="Helical" evidence="1">
    <location>
        <begin position="12"/>
        <end position="30"/>
    </location>
</feature>
<organism evidence="2 3">
    <name type="scientific">Selenobaculum gibii</name>
    <dbReference type="NCBI Taxonomy" id="3054208"/>
    <lineage>
        <taxon>Bacteria</taxon>
        <taxon>Bacillati</taxon>
        <taxon>Bacillota</taxon>
        <taxon>Negativicutes</taxon>
        <taxon>Selenomonadales</taxon>
        <taxon>Selenomonadaceae</taxon>
        <taxon>Selenobaculum</taxon>
    </lineage>
</organism>
<dbReference type="KEGG" id="sgbi:P3F81_08080"/>
<reference evidence="2" key="1">
    <citation type="submission" date="2023-03" db="EMBL/GenBank/DDBJ databases">
        <title>Selenobaculum gbiensis gen. nov. sp. nov., a new bacterium isolated from the gut microbiota of IBD patient.</title>
        <authorList>
            <person name="Yeo S."/>
            <person name="Park H."/>
            <person name="Huh C.S."/>
        </authorList>
    </citation>
    <scope>NUCLEOTIDE SEQUENCE</scope>
    <source>
        <strain evidence="2">ICN-92133</strain>
    </source>
</reference>
<dbReference type="Proteomes" id="UP001243623">
    <property type="component" value="Chromosome"/>
</dbReference>
<evidence type="ECO:0000256" key="1">
    <source>
        <dbReference type="SAM" id="Phobius"/>
    </source>
</evidence>
<dbReference type="RefSeq" id="WP_147669808.1">
    <property type="nucleotide sequence ID" value="NZ_CP120678.1"/>
</dbReference>
<evidence type="ECO:0000313" key="2">
    <source>
        <dbReference type="EMBL" id="WIW69876.1"/>
    </source>
</evidence>
<protein>
    <submittedName>
        <fullName evidence="2">Uncharacterized protein</fullName>
    </submittedName>
</protein>
<keyword evidence="1" id="KW-0472">Membrane</keyword>
<accession>A0A9Y2AHI4</accession>
<feature type="transmembrane region" description="Helical" evidence="1">
    <location>
        <begin position="51"/>
        <end position="70"/>
    </location>
</feature>
<sequence length="159" mass="18402">MIFSSELENWIFLIVLVISITSFLYLKWILKETEKTNHISYTICKAQNKSSEYFMNYIALYLLPCLGLSLENIVDVIVMVCVMCIIGYIYIQCDLIYMNPVLNMLGYKIFSVVLYDSSGGEIFETIAVVHKSVLLENNFSYKGTMNNGIIFMRKEHKND</sequence>
<dbReference type="EMBL" id="CP120678">
    <property type="protein sequence ID" value="WIW69876.1"/>
    <property type="molecule type" value="Genomic_DNA"/>
</dbReference>
<dbReference type="AlphaFoldDB" id="A0A9Y2AHI4"/>
<keyword evidence="1" id="KW-1133">Transmembrane helix</keyword>
<feature type="transmembrane region" description="Helical" evidence="1">
    <location>
        <begin position="76"/>
        <end position="98"/>
    </location>
</feature>
<name>A0A9Y2AHI4_9FIRM</name>
<keyword evidence="1" id="KW-0812">Transmembrane</keyword>
<proteinExistence type="predicted"/>
<evidence type="ECO:0000313" key="3">
    <source>
        <dbReference type="Proteomes" id="UP001243623"/>
    </source>
</evidence>
<gene>
    <name evidence="2" type="ORF">P3F81_08080</name>
</gene>